<evidence type="ECO:0000256" key="1">
    <source>
        <dbReference type="ARBA" id="ARBA00008664"/>
    </source>
</evidence>
<organism evidence="4 5">
    <name type="scientific">Wuchereria bancrofti</name>
    <dbReference type="NCBI Taxonomy" id="6293"/>
    <lineage>
        <taxon>Eukaryota</taxon>
        <taxon>Metazoa</taxon>
        <taxon>Ecdysozoa</taxon>
        <taxon>Nematoda</taxon>
        <taxon>Chromadorea</taxon>
        <taxon>Rhabditida</taxon>
        <taxon>Spirurina</taxon>
        <taxon>Spiruromorpha</taxon>
        <taxon>Filarioidea</taxon>
        <taxon>Onchocercidae</taxon>
        <taxon>Wuchereria</taxon>
    </lineage>
</organism>
<keyword evidence="2" id="KW-1133">Transmembrane helix</keyword>
<dbReference type="CDD" id="cd09106">
    <property type="entry name" value="PLDc_vPLD3_4_5_like_1"/>
    <property type="match status" value="1"/>
</dbReference>
<evidence type="ECO:0000256" key="2">
    <source>
        <dbReference type="SAM" id="Phobius"/>
    </source>
</evidence>
<proteinExistence type="inferred from homology"/>
<dbReference type="EMBL" id="ADBV01000028">
    <property type="protein sequence ID" value="EJW88884.1"/>
    <property type="molecule type" value="Genomic_DNA"/>
</dbReference>
<dbReference type="GO" id="GO:0003824">
    <property type="term" value="F:catalytic activity"/>
    <property type="evidence" value="ECO:0007669"/>
    <property type="project" value="InterPro"/>
</dbReference>
<dbReference type="CDD" id="cd09107">
    <property type="entry name" value="PLDc_vPLD3_4_5_like_2"/>
    <property type="match status" value="1"/>
</dbReference>
<comment type="caution">
    <text evidence="4">The sequence shown here is derived from an EMBL/GenBank/DDBJ whole genome shotgun (WGS) entry which is preliminary data.</text>
</comment>
<dbReference type="Gene3D" id="3.30.870.10">
    <property type="entry name" value="Endonuclease Chain A"/>
    <property type="match status" value="2"/>
</dbReference>
<dbReference type="PROSITE" id="PS50035">
    <property type="entry name" value="PLD"/>
    <property type="match status" value="2"/>
</dbReference>
<sequence length="565" mass="64483">MIARKIFPYIVVYVSEGSAHKVIECGTQDGRADMTNFEMDLFDTKINSYALEKEESEQCCQHSIIKPACVPVSIISLFIFLIVFFPLFNEDGFDTGSVRYDRSGYCIDQCRLTIGSRVQLVETIPSVLIFDNSSLTSSSTYEVWKKLLDDAQVSIDVASFYWNLRDPVAHSTSWQGNDTFERFIASAERGVRIRIAQNQPTTIFPQLDSKYFAENGYATVRNLDMPKLIDDNGVLHTKFWIADSRHVYIGSANMDWKSLTEVKELGIVIWNCTCIANDLYKIFNIYWRLGVRGAKIPYKWPLNLRTYFNFSHPLQLLSAKDASVFISSSPPQFNAKGREDDGDAIVAVMDNAHEFVHISVMDYMPATIYRTSNNNTYWPKLDNAIRATAYRGVNVRLLVSHWKYSRPEMIHFLKSLLEINEGIPRKANHSGKIEVKLFTIPMDPSREEIPHALVNHNKYMVTEKIAYFGTSNWAGDYFINTAGVGISFISSTHVNLLNAIFVRDWTSKYAKTVREFLNEKQILVVTTVSREEFASTLKISGELIVDFQIFFIDTDVDSGEFTILC</sequence>
<dbReference type="PANTHER" id="PTHR10185:SF17">
    <property type="entry name" value="GM01519P-RELATED"/>
    <property type="match status" value="1"/>
</dbReference>
<dbReference type="PANTHER" id="PTHR10185">
    <property type="entry name" value="PHOSPHOLIPASE D - RELATED"/>
    <property type="match status" value="1"/>
</dbReference>
<dbReference type="SUPFAM" id="SSF56024">
    <property type="entry name" value="Phospholipase D/nuclease"/>
    <property type="match status" value="2"/>
</dbReference>
<dbReference type="Proteomes" id="UP000004810">
    <property type="component" value="Unassembled WGS sequence"/>
</dbReference>
<dbReference type="SMART" id="SM00155">
    <property type="entry name" value="PLDc"/>
    <property type="match status" value="2"/>
</dbReference>
<feature type="transmembrane region" description="Helical" evidence="2">
    <location>
        <begin position="68"/>
        <end position="88"/>
    </location>
</feature>
<dbReference type="Pfam" id="PF00614">
    <property type="entry name" value="PLDc"/>
    <property type="match status" value="1"/>
</dbReference>
<dbReference type="InterPro" id="IPR050874">
    <property type="entry name" value="Diverse_PLD-related"/>
</dbReference>
<dbReference type="Pfam" id="PF13918">
    <property type="entry name" value="PLDc_3"/>
    <property type="match status" value="1"/>
</dbReference>
<comment type="similarity">
    <text evidence="1">Belongs to the phospholipase D family.</text>
</comment>
<evidence type="ECO:0000259" key="3">
    <source>
        <dbReference type="PROSITE" id="PS50035"/>
    </source>
</evidence>
<dbReference type="InterPro" id="IPR032803">
    <property type="entry name" value="PLDc_3"/>
</dbReference>
<accession>J9FNA6</accession>
<evidence type="ECO:0000313" key="5">
    <source>
        <dbReference type="Proteomes" id="UP000004810"/>
    </source>
</evidence>
<feature type="domain" description="PLD phosphodiesterase" evidence="3">
    <location>
        <begin position="451"/>
        <end position="477"/>
    </location>
</feature>
<gene>
    <name evidence="4" type="ORF">WUBG_00201</name>
</gene>
<keyword evidence="2" id="KW-0812">Transmembrane</keyword>
<dbReference type="AlphaFoldDB" id="J9FNA6"/>
<reference evidence="5" key="1">
    <citation type="submission" date="2012-08" db="EMBL/GenBank/DDBJ databases">
        <title>The Genome Sequence of Wuchereria bancrofti.</title>
        <authorList>
            <person name="Nutman T.B."/>
            <person name="Fink D.L."/>
            <person name="Russ C."/>
            <person name="Young S."/>
            <person name="Zeng Q."/>
            <person name="Koehrsen M."/>
            <person name="Alvarado L."/>
            <person name="Berlin A."/>
            <person name="Chapman S.B."/>
            <person name="Chen Z."/>
            <person name="Freedman E."/>
            <person name="Gellesch M."/>
            <person name="Goldberg J."/>
            <person name="Griggs A."/>
            <person name="Gujja S."/>
            <person name="Heilman E.R."/>
            <person name="Heiman D."/>
            <person name="Hepburn T."/>
            <person name="Howarth C."/>
            <person name="Jen D."/>
            <person name="Larson L."/>
            <person name="Lewis B."/>
            <person name="Mehta T."/>
            <person name="Park D."/>
            <person name="Pearson M."/>
            <person name="Roberts A."/>
            <person name="Saif S."/>
            <person name="Shea T."/>
            <person name="Shenoy N."/>
            <person name="Sisk P."/>
            <person name="Stolte C."/>
            <person name="Sykes S."/>
            <person name="Walk T."/>
            <person name="White J."/>
            <person name="Yandava C."/>
            <person name="Haas B."/>
            <person name="Henn M.R."/>
            <person name="Nusbaum C."/>
            <person name="Birren B."/>
        </authorList>
    </citation>
    <scope>NUCLEOTIDE SEQUENCE [LARGE SCALE GENOMIC DNA]</scope>
    <source>
        <strain evidence="5">NA</strain>
    </source>
</reference>
<feature type="domain" description="PLD phosphodiesterase" evidence="3">
    <location>
        <begin position="231"/>
        <end position="258"/>
    </location>
</feature>
<keyword evidence="2" id="KW-0472">Membrane</keyword>
<evidence type="ECO:0000313" key="4">
    <source>
        <dbReference type="EMBL" id="EJW88884.1"/>
    </source>
</evidence>
<protein>
    <recommendedName>
        <fullName evidence="3">PLD phosphodiesterase domain-containing protein</fullName>
    </recommendedName>
</protein>
<name>J9FNA6_WUCBA</name>
<dbReference type="InterPro" id="IPR001736">
    <property type="entry name" value="PLipase_D/transphosphatidylase"/>
</dbReference>